<evidence type="ECO:0000256" key="2">
    <source>
        <dbReference type="ARBA" id="ARBA00022729"/>
    </source>
</evidence>
<sequence length="169" mass="19672">MKKLLIAALLIIGSIPYTSAQKYAFIDVEYILNQMPEYKEAQKELNNLAEGYQKEIEAKYAAIAKKEEALKQEEILLPPETKKQRQAEIDQLRQEAQMFQQQKFGVNGELFAKRKELIEPIQNKIYKEVKNMSDDKGYDFVLDKGANSNILFVDPKYDKSDYILKQLEQ</sequence>
<dbReference type="KEGG" id="ptan:CRYO30217_01160"/>
<dbReference type="Gene3D" id="3.30.910.20">
    <property type="entry name" value="Skp domain"/>
    <property type="match status" value="1"/>
</dbReference>
<reference evidence="5" key="1">
    <citation type="submission" date="2021-04" db="EMBL/GenBank/DDBJ databases">
        <authorList>
            <person name="Rodrigo-Torres L."/>
            <person name="Arahal R. D."/>
            <person name="Lucena T."/>
        </authorList>
    </citation>
    <scope>NUCLEOTIDE SEQUENCE</scope>
    <source>
        <strain evidence="5">AS29M-1</strain>
    </source>
</reference>
<protein>
    <recommendedName>
        <fullName evidence="7">OmpH family outer membrane protein</fullName>
    </recommendedName>
</protein>
<dbReference type="InterPro" id="IPR005632">
    <property type="entry name" value="Chaperone_Skp"/>
</dbReference>
<dbReference type="GO" id="GO:0005829">
    <property type="term" value="C:cytosol"/>
    <property type="evidence" value="ECO:0007669"/>
    <property type="project" value="TreeGrafter"/>
</dbReference>
<keyword evidence="6" id="KW-1185">Reference proteome</keyword>
<gene>
    <name evidence="5" type="ORF">CRYO30217_01160</name>
</gene>
<name>A0A916JM48_9FLAO</name>
<keyword evidence="2 4" id="KW-0732">Signal</keyword>
<evidence type="ECO:0000256" key="1">
    <source>
        <dbReference type="ARBA" id="ARBA00009091"/>
    </source>
</evidence>
<evidence type="ECO:0000256" key="4">
    <source>
        <dbReference type="SAM" id="SignalP"/>
    </source>
</evidence>
<evidence type="ECO:0000256" key="3">
    <source>
        <dbReference type="SAM" id="Coils"/>
    </source>
</evidence>
<dbReference type="RefSeq" id="WP_258541375.1">
    <property type="nucleotide sequence ID" value="NZ_OU015584.1"/>
</dbReference>
<dbReference type="SMART" id="SM00935">
    <property type="entry name" value="OmpH"/>
    <property type="match status" value="1"/>
</dbReference>
<dbReference type="PANTHER" id="PTHR35089">
    <property type="entry name" value="CHAPERONE PROTEIN SKP"/>
    <property type="match status" value="1"/>
</dbReference>
<dbReference type="EMBL" id="OU015584">
    <property type="protein sequence ID" value="CAG5080038.1"/>
    <property type="molecule type" value="Genomic_DNA"/>
</dbReference>
<keyword evidence="3" id="KW-0175">Coiled coil</keyword>
<evidence type="ECO:0000313" key="5">
    <source>
        <dbReference type="EMBL" id="CAG5080038.1"/>
    </source>
</evidence>
<evidence type="ECO:0008006" key="7">
    <source>
        <dbReference type="Google" id="ProtNLM"/>
    </source>
</evidence>
<dbReference type="GO" id="GO:0050821">
    <property type="term" value="P:protein stabilization"/>
    <property type="evidence" value="ECO:0007669"/>
    <property type="project" value="TreeGrafter"/>
</dbReference>
<dbReference type="InterPro" id="IPR024930">
    <property type="entry name" value="Skp_dom_sf"/>
</dbReference>
<accession>A0A916JM48</accession>
<dbReference type="Pfam" id="PF03938">
    <property type="entry name" value="OmpH"/>
    <property type="match status" value="1"/>
</dbReference>
<dbReference type="AlphaFoldDB" id="A0A916JM48"/>
<dbReference type="Proteomes" id="UP000683507">
    <property type="component" value="Chromosome"/>
</dbReference>
<evidence type="ECO:0000313" key="6">
    <source>
        <dbReference type="Proteomes" id="UP000683507"/>
    </source>
</evidence>
<feature type="signal peptide" evidence="4">
    <location>
        <begin position="1"/>
        <end position="20"/>
    </location>
</feature>
<comment type="similarity">
    <text evidence="1">Belongs to the Skp family.</text>
</comment>
<dbReference type="GO" id="GO:0051082">
    <property type="term" value="F:unfolded protein binding"/>
    <property type="evidence" value="ECO:0007669"/>
    <property type="project" value="InterPro"/>
</dbReference>
<proteinExistence type="inferred from homology"/>
<dbReference type="SUPFAM" id="SSF111384">
    <property type="entry name" value="OmpH-like"/>
    <property type="match status" value="1"/>
</dbReference>
<dbReference type="PANTHER" id="PTHR35089:SF1">
    <property type="entry name" value="CHAPERONE PROTEIN SKP"/>
    <property type="match status" value="1"/>
</dbReference>
<organism evidence="5 6">
    <name type="scientific">Parvicella tangerina</name>
    <dbReference type="NCBI Taxonomy" id="2829795"/>
    <lineage>
        <taxon>Bacteria</taxon>
        <taxon>Pseudomonadati</taxon>
        <taxon>Bacteroidota</taxon>
        <taxon>Flavobacteriia</taxon>
        <taxon>Flavobacteriales</taxon>
        <taxon>Parvicellaceae</taxon>
        <taxon>Parvicella</taxon>
    </lineage>
</organism>
<feature type="coiled-coil region" evidence="3">
    <location>
        <begin position="35"/>
        <end position="102"/>
    </location>
</feature>
<feature type="chain" id="PRO_5037087706" description="OmpH family outer membrane protein" evidence="4">
    <location>
        <begin position="21"/>
        <end position="169"/>
    </location>
</feature>